<evidence type="ECO:0000313" key="1">
    <source>
        <dbReference type="EMBL" id="QDR66098.1"/>
    </source>
</evidence>
<proteinExistence type="predicted"/>
<dbReference type="EMBL" id="CP041918">
    <property type="protein sequence ID" value="QDR66098.1"/>
    <property type="molecule type" value="Genomic_DNA"/>
</dbReference>
<reference evidence="1" key="1">
    <citation type="submission" date="2019-07" db="EMBL/GenBank/DDBJ databases">
        <title>Draft Genome Sequence of Megaplasmid-Bearing Staphylococcus scuiri strain B9-58B Isolated from Retail Pork.</title>
        <authorList>
            <person name="Neyaz L."/>
            <person name="Karki A.B."/>
            <person name="Fakhr M.K."/>
        </authorList>
    </citation>
    <scope>NUCLEOTIDE SEQUENCE</scope>
    <source>
        <strain evidence="1">B9-58B</strain>
        <plasmid evidence="1">pSSLNP162</plasmid>
    </source>
</reference>
<dbReference type="RefSeq" id="WP_152292146.1">
    <property type="nucleotide sequence ID" value="NZ_CP041918.1"/>
</dbReference>
<dbReference type="AlphaFoldDB" id="A0A517CMA1"/>
<protein>
    <submittedName>
        <fullName evidence="1">Uncharacterized protein</fullName>
    </submittedName>
</protein>
<name>A0A517CMA1_MAMSC</name>
<geneLocation type="plasmid" evidence="1">
    <name>pSSLNP162</name>
</geneLocation>
<keyword evidence="1" id="KW-0614">Plasmid</keyword>
<accession>A0A517CMA1</accession>
<gene>
    <name evidence="1" type="ORF">FPV13_14450</name>
</gene>
<sequence>MTRMNKKINSIEFISNGNLYDLRLQETDKDDKVRQYENGYLKGVAAIENNEPSEIVVLLKSIEIMRDTDFVIKAIEFEKDNELYELRLQDISNGDCKVRLYKNNEYIDKLSKSDTEDKYNIVLIWALGILNSSQRRVV</sequence>
<organism evidence="1">
    <name type="scientific">Mammaliicoccus sciuri</name>
    <name type="common">Staphylococcus sciuri</name>
    <dbReference type="NCBI Taxonomy" id="1296"/>
    <lineage>
        <taxon>Bacteria</taxon>
        <taxon>Bacillati</taxon>
        <taxon>Bacillota</taxon>
        <taxon>Bacilli</taxon>
        <taxon>Bacillales</taxon>
        <taxon>Staphylococcaceae</taxon>
        <taxon>Mammaliicoccus</taxon>
    </lineage>
</organism>